<dbReference type="EMBL" id="FXXQ01000009">
    <property type="protein sequence ID" value="SMX24561.1"/>
    <property type="molecule type" value="Genomic_DNA"/>
</dbReference>
<evidence type="ECO:0000313" key="1">
    <source>
        <dbReference type="EMBL" id="SMX24561.1"/>
    </source>
</evidence>
<protein>
    <submittedName>
        <fullName evidence="1">Uncharacterized protein</fullName>
    </submittedName>
</protein>
<dbReference type="Proteomes" id="UP000201838">
    <property type="component" value="Unassembled WGS sequence"/>
</dbReference>
<sequence length="78" mass="8935">MALTGNLVTSVSRRYDVGITSVRPYAREVICAQYAPRVHKDEQVLRVCAVLREGLGSRCWWRKRKRPGVNRGAFVVIY</sequence>
<reference evidence="1 2" key="1">
    <citation type="submission" date="2017-05" db="EMBL/GenBank/DDBJ databases">
        <authorList>
            <person name="Song R."/>
            <person name="Chenine A.L."/>
            <person name="Ruprecht R.M."/>
        </authorList>
    </citation>
    <scope>NUCLEOTIDE SEQUENCE [LARGE SCALE GENOMIC DNA]</scope>
    <source>
        <strain evidence="1 2">CECT 8489</strain>
    </source>
</reference>
<accession>A0A238J2L2</accession>
<proteinExistence type="predicted"/>
<name>A0A238J2L2_9RHOB</name>
<organism evidence="1 2">
    <name type="scientific">Boseongicola aestuarii</name>
    <dbReference type="NCBI Taxonomy" id="1470561"/>
    <lineage>
        <taxon>Bacteria</taxon>
        <taxon>Pseudomonadati</taxon>
        <taxon>Pseudomonadota</taxon>
        <taxon>Alphaproteobacteria</taxon>
        <taxon>Rhodobacterales</taxon>
        <taxon>Paracoccaceae</taxon>
        <taxon>Boseongicola</taxon>
    </lineage>
</organism>
<dbReference type="AlphaFoldDB" id="A0A238J2L2"/>
<keyword evidence="2" id="KW-1185">Reference proteome</keyword>
<evidence type="ECO:0000313" key="2">
    <source>
        <dbReference type="Proteomes" id="UP000201838"/>
    </source>
</evidence>
<gene>
    <name evidence="1" type="ORF">BOA8489_02687</name>
</gene>